<dbReference type="Pfam" id="PF08547">
    <property type="entry name" value="CIA30"/>
    <property type="match status" value="1"/>
</dbReference>
<proteinExistence type="inferred from homology"/>
<dbReference type="EMBL" id="LFIW01001779">
    <property type="protein sequence ID" value="KZL81076.1"/>
    <property type="molecule type" value="Genomic_DNA"/>
</dbReference>
<accession>A0A167BA63</accession>
<keyword evidence="3" id="KW-0496">Mitochondrion</keyword>
<evidence type="ECO:0000256" key="2">
    <source>
        <dbReference type="ARBA" id="ARBA00007884"/>
    </source>
</evidence>
<dbReference type="InterPro" id="IPR008979">
    <property type="entry name" value="Galactose-bd-like_sf"/>
</dbReference>
<evidence type="ECO:0000256" key="5">
    <source>
        <dbReference type="SAM" id="MobiDB-lite"/>
    </source>
</evidence>
<evidence type="ECO:0000256" key="1">
    <source>
        <dbReference type="ARBA" id="ARBA00004173"/>
    </source>
</evidence>
<dbReference type="GO" id="GO:0010257">
    <property type="term" value="P:NADH dehydrogenase complex assembly"/>
    <property type="evidence" value="ECO:0007669"/>
    <property type="project" value="TreeGrafter"/>
</dbReference>
<comment type="similarity">
    <text evidence="2">Belongs to the CIA30 family.</text>
</comment>
<dbReference type="PANTHER" id="PTHR13194:SF18">
    <property type="entry name" value="COMPLEX I INTERMEDIATE-ASSOCIATED PROTEIN 30, MITOCHONDRIAL"/>
    <property type="match status" value="1"/>
</dbReference>
<dbReference type="AlphaFoldDB" id="A0A167BA63"/>
<dbReference type="GO" id="GO:0005739">
    <property type="term" value="C:mitochondrion"/>
    <property type="evidence" value="ECO:0007669"/>
    <property type="project" value="UniProtKB-SubCell"/>
</dbReference>
<evidence type="ECO:0000313" key="7">
    <source>
        <dbReference type="Proteomes" id="UP000076584"/>
    </source>
</evidence>
<feature type="compositionally biased region" description="Low complexity" evidence="5">
    <location>
        <begin position="76"/>
        <end position="88"/>
    </location>
</feature>
<organism evidence="6 7">
    <name type="scientific">Colletotrichum incanum</name>
    <name type="common">Soybean anthracnose fungus</name>
    <dbReference type="NCBI Taxonomy" id="1573173"/>
    <lineage>
        <taxon>Eukaryota</taxon>
        <taxon>Fungi</taxon>
        <taxon>Dikarya</taxon>
        <taxon>Ascomycota</taxon>
        <taxon>Pezizomycotina</taxon>
        <taxon>Sordariomycetes</taxon>
        <taxon>Hypocreomycetidae</taxon>
        <taxon>Glomerellales</taxon>
        <taxon>Glomerellaceae</taxon>
        <taxon>Colletotrichum</taxon>
        <taxon>Colletotrichum spaethianum species complex</taxon>
    </lineage>
</organism>
<sequence>MRATPSLMAKGIWARTLDELKRRANIVAKAEGIKGPSGPYLLQDFRAPGSTDDCKLMSDQEIGGFSHSALEWVPSASSSTGTTASSQSNPTNSTRGYARFHGTISTDLPKNDPKIQRTGFAAWRTPDQRATLLGKSVWDIDPYSYLALRVKSDGRSYFINLQTDSVVPTDLHQHRLFAKRPGEWETVFVKWNDFVRTNHGFVVEPQTEMLRSKVRSVGLGLTDRVPGPFELCIERIWATNDVEEAVEESDGDMLAAQEARETRESELRNREGKSIRWKER</sequence>
<dbReference type="Proteomes" id="UP000076584">
    <property type="component" value="Unassembled WGS sequence"/>
</dbReference>
<gene>
    <name evidence="6" type="ORF">CI238_09819</name>
</gene>
<reference evidence="6 7" key="1">
    <citation type="submission" date="2015-06" db="EMBL/GenBank/DDBJ databases">
        <title>Survival trade-offs in plant roots during colonization by closely related pathogenic and mutualistic fungi.</title>
        <authorList>
            <person name="Hacquard S."/>
            <person name="Kracher B."/>
            <person name="Hiruma K."/>
            <person name="Weinman A."/>
            <person name="Muench P."/>
            <person name="Garrido Oter R."/>
            <person name="Ver Loren van Themaat E."/>
            <person name="Dallerey J.-F."/>
            <person name="Damm U."/>
            <person name="Henrissat B."/>
            <person name="Lespinet O."/>
            <person name="Thon M."/>
            <person name="Kemen E."/>
            <person name="McHardy A.C."/>
            <person name="Schulze-Lefert P."/>
            <person name="O'Connell R.J."/>
        </authorList>
    </citation>
    <scope>NUCLEOTIDE SEQUENCE [LARGE SCALE GENOMIC DNA]</scope>
    <source>
        <strain evidence="6 7">MAFF 238704</strain>
    </source>
</reference>
<dbReference type="GO" id="GO:0006120">
    <property type="term" value="P:mitochondrial electron transport, NADH to ubiquinone"/>
    <property type="evidence" value="ECO:0007669"/>
    <property type="project" value="TreeGrafter"/>
</dbReference>
<dbReference type="PANTHER" id="PTHR13194">
    <property type="entry name" value="COMPLEX I INTERMEDIATE-ASSOCIATED PROTEIN 30"/>
    <property type="match status" value="1"/>
</dbReference>
<comment type="subcellular location">
    <subcellularLocation>
        <location evidence="1">Mitochondrion</location>
    </subcellularLocation>
</comment>
<keyword evidence="4" id="KW-0143">Chaperone</keyword>
<dbReference type="InterPro" id="IPR039131">
    <property type="entry name" value="NDUFAF1"/>
</dbReference>
<feature type="compositionally biased region" description="Basic and acidic residues" evidence="5">
    <location>
        <begin position="258"/>
        <end position="280"/>
    </location>
</feature>
<evidence type="ECO:0000256" key="4">
    <source>
        <dbReference type="ARBA" id="ARBA00023186"/>
    </source>
</evidence>
<dbReference type="STRING" id="1573173.A0A167BA63"/>
<protein>
    <submittedName>
        <fullName evidence="6">Complex i intermediate-associated protein 30</fullName>
    </submittedName>
</protein>
<feature type="region of interest" description="Disordered" evidence="5">
    <location>
        <begin position="76"/>
        <end position="96"/>
    </location>
</feature>
<dbReference type="OrthoDB" id="42561at2759"/>
<evidence type="ECO:0000313" key="6">
    <source>
        <dbReference type="EMBL" id="KZL81076.1"/>
    </source>
</evidence>
<feature type="region of interest" description="Disordered" evidence="5">
    <location>
        <begin position="247"/>
        <end position="280"/>
    </location>
</feature>
<evidence type="ECO:0000256" key="3">
    <source>
        <dbReference type="ARBA" id="ARBA00023128"/>
    </source>
</evidence>
<dbReference type="GO" id="GO:0051082">
    <property type="term" value="F:unfolded protein binding"/>
    <property type="evidence" value="ECO:0007669"/>
    <property type="project" value="TreeGrafter"/>
</dbReference>
<keyword evidence="7" id="KW-1185">Reference proteome</keyword>
<dbReference type="InterPro" id="IPR013857">
    <property type="entry name" value="NADH-UbQ_OxRdtase-assoc_prot30"/>
</dbReference>
<comment type="caution">
    <text evidence="6">The sequence shown here is derived from an EMBL/GenBank/DDBJ whole genome shotgun (WGS) entry which is preliminary data.</text>
</comment>
<name>A0A167BA63_COLIC</name>
<dbReference type="SUPFAM" id="SSF49785">
    <property type="entry name" value="Galactose-binding domain-like"/>
    <property type="match status" value="1"/>
</dbReference>